<dbReference type="PANTHER" id="PTHR11941:SF133">
    <property type="entry name" value="1,2-EPOXYPHENYLACETYL-COA ISOMERASE"/>
    <property type="match status" value="1"/>
</dbReference>
<keyword evidence="2" id="KW-0456">Lyase</keyword>
<dbReference type="InterPro" id="IPR014748">
    <property type="entry name" value="Enoyl-CoA_hydra_C"/>
</dbReference>
<keyword evidence="4" id="KW-0413">Isomerase</keyword>
<dbReference type="STRING" id="1185876.BN8_03770"/>
<proteinExistence type="inferred from homology"/>
<dbReference type="Pfam" id="PF00378">
    <property type="entry name" value="ECH_1"/>
    <property type="match status" value="1"/>
</dbReference>
<dbReference type="Proteomes" id="UP000009309">
    <property type="component" value="Unassembled WGS sequence"/>
</dbReference>
<dbReference type="InterPro" id="IPR029045">
    <property type="entry name" value="ClpP/crotonase-like_dom_sf"/>
</dbReference>
<dbReference type="eggNOG" id="COG1024">
    <property type="taxonomic scope" value="Bacteria"/>
</dbReference>
<accession>I2GL10</accession>
<dbReference type="GO" id="GO:0016853">
    <property type="term" value="F:isomerase activity"/>
    <property type="evidence" value="ECO:0007669"/>
    <property type="project" value="UniProtKB-KW"/>
</dbReference>
<reference evidence="4 5" key="1">
    <citation type="journal article" date="2012" name="J. Bacteriol.">
        <title>Genome Sequence of the Filamentous Bacterium Fibrisoma limi BUZ 3T.</title>
        <authorList>
            <person name="Filippini M."/>
            <person name="Qi W."/>
            <person name="Jaenicke S."/>
            <person name="Goesmann A."/>
            <person name="Smits T.H."/>
            <person name="Bagheri H.C."/>
        </authorList>
    </citation>
    <scope>NUCLEOTIDE SEQUENCE [LARGE SCALE GENOMIC DNA]</scope>
    <source>
        <strain evidence="5">BUZ 3T</strain>
    </source>
</reference>
<organism evidence="4 5">
    <name type="scientific">Fibrisoma limi BUZ 3</name>
    <dbReference type="NCBI Taxonomy" id="1185876"/>
    <lineage>
        <taxon>Bacteria</taxon>
        <taxon>Pseudomonadati</taxon>
        <taxon>Bacteroidota</taxon>
        <taxon>Cytophagia</taxon>
        <taxon>Cytophagales</taxon>
        <taxon>Spirosomataceae</taxon>
        <taxon>Fibrisoma</taxon>
    </lineage>
</organism>
<dbReference type="GO" id="GO:0016829">
    <property type="term" value="F:lyase activity"/>
    <property type="evidence" value="ECO:0007669"/>
    <property type="project" value="UniProtKB-KW"/>
</dbReference>
<keyword evidence="5" id="KW-1185">Reference proteome</keyword>
<dbReference type="PROSITE" id="PS00166">
    <property type="entry name" value="ENOYL_COA_HYDRATASE"/>
    <property type="match status" value="1"/>
</dbReference>
<dbReference type="CDD" id="cd06558">
    <property type="entry name" value="crotonase-like"/>
    <property type="match status" value="1"/>
</dbReference>
<dbReference type="SUPFAM" id="SSF52096">
    <property type="entry name" value="ClpP/crotonase"/>
    <property type="match status" value="1"/>
</dbReference>
<gene>
    <name evidence="4" type="ORF">BN8_03770</name>
</gene>
<dbReference type="PANTHER" id="PTHR11941">
    <property type="entry name" value="ENOYL-COA HYDRATASE-RELATED"/>
    <property type="match status" value="1"/>
</dbReference>
<dbReference type="InterPro" id="IPR018376">
    <property type="entry name" value="Enoyl-CoA_hyd/isom_CS"/>
</dbReference>
<sequence>MSQKPYACIPIRVIIAMYDLITYELQAGVCRITLNRPQVYNALSQGLIRDITAAIEAAGADESARVVVLTGAGDKAFCSGADLKEGFANATAAGGSMQLGDTLRSGYHPMIKAIRNLPKPVIGRINGVAAGAGCSLALACDVVICADDAYFSQIFVNIGLMPDAGSTFFLPRLIGPQKAFELCSTGRRVYGPEAAQLGLVSRSVPATELDQAVDDVVGYYATAPTKAIGAMKNVLNQSLYSDLDHQLEQEADNQDALGRSQDAAEGIGAFLMKRKANFSGK</sequence>
<evidence type="ECO:0000313" key="5">
    <source>
        <dbReference type="Proteomes" id="UP000009309"/>
    </source>
</evidence>
<dbReference type="Gene3D" id="3.90.226.10">
    <property type="entry name" value="2-enoyl-CoA Hydratase, Chain A, domain 1"/>
    <property type="match status" value="1"/>
</dbReference>
<protein>
    <submittedName>
        <fullName evidence="4">Enoyl-CoA hydratase/isomerase</fullName>
    </submittedName>
</protein>
<evidence type="ECO:0000256" key="2">
    <source>
        <dbReference type="ARBA" id="ARBA00023239"/>
    </source>
</evidence>
<dbReference type="AlphaFoldDB" id="I2GL10"/>
<evidence type="ECO:0000313" key="4">
    <source>
        <dbReference type="EMBL" id="CCH54586.1"/>
    </source>
</evidence>
<evidence type="ECO:0000256" key="1">
    <source>
        <dbReference type="ARBA" id="ARBA00005254"/>
    </source>
</evidence>
<comment type="caution">
    <text evidence="4">The sequence shown here is derived from an EMBL/GenBank/DDBJ whole genome shotgun (WGS) entry which is preliminary data.</text>
</comment>
<name>I2GL10_9BACT</name>
<dbReference type="InterPro" id="IPR001753">
    <property type="entry name" value="Enoyl-CoA_hydra/iso"/>
</dbReference>
<dbReference type="EMBL" id="CAIT01000007">
    <property type="protein sequence ID" value="CCH54586.1"/>
    <property type="molecule type" value="Genomic_DNA"/>
</dbReference>
<dbReference type="Gene3D" id="1.10.12.10">
    <property type="entry name" value="Lyase 2-enoyl-coa Hydratase, Chain A, domain 2"/>
    <property type="match status" value="1"/>
</dbReference>
<evidence type="ECO:0000256" key="3">
    <source>
        <dbReference type="RuleBase" id="RU003707"/>
    </source>
</evidence>
<comment type="similarity">
    <text evidence="1 3">Belongs to the enoyl-CoA hydratase/isomerase family.</text>
</comment>
<dbReference type="GO" id="GO:0006635">
    <property type="term" value="P:fatty acid beta-oxidation"/>
    <property type="evidence" value="ECO:0007669"/>
    <property type="project" value="TreeGrafter"/>
</dbReference>